<comment type="caution">
    <text evidence="4">The sequence shown here is derived from an EMBL/GenBank/DDBJ whole genome shotgun (WGS) entry which is preliminary data.</text>
</comment>
<reference evidence="4" key="1">
    <citation type="journal article" date="2021" name="IMA Fungus">
        <title>Genomic characterization of three marine fungi, including Emericellopsis atlantica sp. nov. with signatures of a generalist lifestyle and marine biomass degradation.</title>
        <authorList>
            <person name="Hagestad O.C."/>
            <person name="Hou L."/>
            <person name="Andersen J.H."/>
            <person name="Hansen E.H."/>
            <person name="Altermark B."/>
            <person name="Li C."/>
            <person name="Kuhnert E."/>
            <person name="Cox R.J."/>
            <person name="Crous P.W."/>
            <person name="Spatafora J.W."/>
            <person name="Lail K."/>
            <person name="Amirebrahimi M."/>
            <person name="Lipzen A."/>
            <person name="Pangilinan J."/>
            <person name="Andreopoulos W."/>
            <person name="Hayes R.D."/>
            <person name="Ng V."/>
            <person name="Grigoriev I.V."/>
            <person name="Jackson S.A."/>
            <person name="Sutton T.D.S."/>
            <person name="Dobson A.D.W."/>
            <person name="Rama T."/>
        </authorList>
    </citation>
    <scope>NUCLEOTIDE SEQUENCE</scope>
    <source>
        <strain evidence="4">TRa018bII</strain>
    </source>
</reference>
<keyword evidence="5" id="KW-1185">Reference proteome</keyword>
<dbReference type="GO" id="GO:0006753">
    <property type="term" value="P:nucleoside phosphate metabolic process"/>
    <property type="evidence" value="ECO:0007669"/>
    <property type="project" value="TreeGrafter"/>
</dbReference>
<proteinExistence type="predicted"/>
<dbReference type="GO" id="GO:0019693">
    <property type="term" value="P:ribose phosphate metabolic process"/>
    <property type="evidence" value="ECO:0007669"/>
    <property type="project" value="TreeGrafter"/>
</dbReference>
<dbReference type="AlphaFoldDB" id="A0A9P8C399"/>
<dbReference type="CDD" id="cd03424">
    <property type="entry name" value="NUDIX_ADPRase_Nudt5_UGPPase_Nudt14"/>
    <property type="match status" value="1"/>
</dbReference>
<dbReference type="GO" id="GO:0080041">
    <property type="term" value="F:ADP-ribose pyrophosphohydrolase activity"/>
    <property type="evidence" value="ECO:0007669"/>
    <property type="project" value="TreeGrafter"/>
</dbReference>
<evidence type="ECO:0000313" key="4">
    <source>
        <dbReference type="EMBL" id="KAG9232274.1"/>
    </source>
</evidence>
<evidence type="ECO:0000256" key="1">
    <source>
        <dbReference type="ARBA" id="ARBA00001946"/>
    </source>
</evidence>
<accession>A0A9P8C399</accession>
<dbReference type="InterPro" id="IPR015797">
    <property type="entry name" value="NUDIX_hydrolase-like_dom_sf"/>
</dbReference>
<comment type="cofactor">
    <cofactor evidence="1">
        <name>Mg(2+)</name>
        <dbReference type="ChEBI" id="CHEBI:18420"/>
    </cofactor>
</comment>
<dbReference type="Gene3D" id="3.90.79.10">
    <property type="entry name" value="Nucleoside Triphosphate Pyrophosphohydrolase"/>
    <property type="match status" value="1"/>
</dbReference>
<evidence type="ECO:0000313" key="5">
    <source>
        <dbReference type="Proteomes" id="UP000824998"/>
    </source>
</evidence>
<feature type="domain" description="Nudix hydrolase" evidence="3">
    <location>
        <begin position="119"/>
        <end position="247"/>
    </location>
</feature>
<gene>
    <name evidence="4" type="ORF">BJ875DRAFT_381047</name>
</gene>
<dbReference type="SUPFAM" id="SSF55811">
    <property type="entry name" value="Nudix"/>
    <property type="match status" value="1"/>
</dbReference>
<keyword evidence="2 4" id="KW-0378">Hydrolase</keyword>
<dbReference type="PANTHER" id="PTHR11839:SF18">
    <property type="entry name" value="NUDIX HYDROLASE DOMAIN-CONTAINING PROTEIN"/>
    <property type="match status" value="1"/>
</dbReference>
<organism evidence="4 5">
    <name type="scientific">Amylocarpus encephaloides</name>
    <dbReference type="NCBI Taxonomy" id="45428"/>
    <lineage>
        <taxon>Eukaryota</taxon>
        <taxon>Fungi</taxon>
        <taxon>Dikarya</taxon>
        <taxon>Ascomycota</taxon>
        <taxon>Pezizomycotina</taxon>
        <taxon>Leotiomycetes</taxon>
        <taxon>Helotiales</taxon>
        <taxon>Helotiales incertae sedis</taxon>
        <taxon>Amylocarpus</taxon>
    </lineage>
</organism>
<protein>
    <submittedName>
        <fullName evidence="4">NUDIX family hydrolase-like protein</fullName>
    </submittedName>
</protein>
<dbReference type="OrthoDB" id="10249920at2759"/>
<name>A0A9P8C399_9HELO</name>
<dbReference type="InterPro" id="IPR000086">
    <property type="entry name" value="NUDIX_hydrolase_dom"/>
</dbReference>
<dbReference type="Pfam" id="PF00293">
    <property type="entry name" value="NUDIX"/>
    <property type="match status" value="1"/>
</dbReference>
<evidence type="ECO:0000259" key="3">
    <source>
        <dbReference type="Pfam" id="PF00293"/>
    </source>
</evidence>
<dbReference type="PANTHER" id="PTHR11839">
    <property type="entry name" value="UDP/ADP-SUGAR PYROPHOSPHATASE"/>
    <property type="match status" value="1"/>
</dbReference>
<dbReference type="EMBL" id="MU251557">
    <property type="protein sequence ID" value="KAG9232274.1"/>
    <property type="molecule type" value="Genomic_DNA"/>
</dbReference>
<evidence type="ECO:0000256" key="2">
    <source>
        <dbReference type="ARBA" id="ARBA00022801"/>
    </source>
</evidence>
<dbReference type="GO" id="GO:0080042">
    <property type="term" value="F:ADP-glucose pyrophosphohydrolase activity"/>
    <property type="evidence" value="ECO:0007669"/>
    <property type="project" value="TreeGrafter"/>
</dbReference>
<sequence>MSYSFFIPGSSTCAVLCSNITEKELLNFPAFKSWFKRFQANLALQDTIPDHEFHNDPYILRLVEIQVVDRFGERIGFLKLSATIVNAAGDKLNGTIFMRGPSVGMLVLLQPDDLPEGSQDERYVLLTSQPRPAAGGLRFVELPAGMVEDGTFKGAAAKEIEEELLMNIPEDQLINLTELAIEGDVQGAEDLPRAMFPSAGGCDECIQLFMHERRVPREQLKEWTGKMTGLRDEGEKITLKLIKVEDLWWEGARDAKALSALALWENLKRTGKLK</sequence>
<dbReference type="Proteomes" id="UP000824998">
    <property type="component" value="Unassembled WGS sequence"/>
</dbReference>